<keyword evidence="1" id="KW-1133">Transmembrane helix</keyword>
<organism evidence="2 3">
    <name type="scientific">Thermobifida alba</name>
    <name type="common">Thermomonospora alba</name>
    <dbReference type="NCBI Taxonomy" id="53522"/>
    <lineage>
        <taxon>Bacteria</taxon>
        <taxon>Bacillati</taxon>
        <taxon>Actinomycetota</taxon>
        <taxon>Actinomycetes</taxon>
        <taxon>Streptosporangiales</taxon>
        <taxon>Nocardiopsidaceae</taxon>
        <taxon>Thermobifida</taxon>
    </lineage>
</organism>
<evidence type="ECO:0000313" key="2">
    <source>
        <dbReference type="EMBL" id="UPT21213.1"/>
    </source>
</evidence>
<dbReference type="RefSeq" id="WP_248593521.1">
    <property type="nucleotide sequence ID" value="NZ_BAABEB010000013.1"/>
</dbReference>
<keyword evidence="1" id="KW-0472">Membrane</keyword>
<gene>
    <name evidence="2" type="ORF">FOF52_09775</name>
</gene>
<keyword evidence="3" id="KW-1185">Reference proteome</keyword>
<dbReference type="Proteomes" id="UP000832041">
    <property type="component" value="Chromosome"/>
</dbReference>
<feature type="transmembrane region" description="Helical" evidence="1">
    <location>
        <begin position="54"/>
        <end position="73"/>
    </location>
</feature>
<reference evidence="2 3" key="1">
    <citation type="submission" date="2020-04" db="EMBL/GenBank/DDBJ databases">
        <title>Thermobifida alba genome sequencing and assembly.</title>
        <authorList>
            <person name="Luzics S."/>
            <person name="Horvath B."/>
            <person name="Nagy I."/>
            <person name="Toth A."/>
            <person name="Nagy I."/>
            <person name="Kukolya J."/>
        </authorList>
    </citation>
    <scope>NUCLEOTIDE SEQUENCE [LARGE SCALE GENOMIC DNA]</scope>
    <source>
        <strain evidence="2 3">DSM 43795</strain>
    </source>
</reference>
<dbReference type="EMBL" id="CP051627">
    <property type="protein sequence ID" value="UPT21213.1"/>
    <property type="molecule type" value="Genomic_DNA"/>
</dbReference>
<feature type="transmembrane region" description="Helical" evidence="1">
    <location>
        <begin position="105"/>
        <end position="127"/>
    </location>
</feature>
<sequence>MSPTASAPVGPPTALTWATRAGVLAHAALLAVEFATAGRLVAQDLTALPLHSGGAVALHAAAGAQLVAALLLWRPGGGPPLPAVLSAVAFVLGLGQAYLGSRLLLSLHVPLAMVLVALVTWTLVLVWRPQRARPA</sequence>
<name>A0ABY4L4J0_THEAE</name>
<protein>
    <recommendedName>
        <fullName evidence="4">Integral membrane protein</fullName>
    </recommendedName>
</protein>
<evidence type="ECO:0008006" key="4">
    <source>
        <dbReference type="Google" id="ProtNLM"/>
    </source>
</evidence>
<accession>A0ABY4L4J0</accession>
<evidence type="ECO:0000313" key="3">
    <source>
        <dbReference type="Proteomes" id="UP000832041"/>
    </source>
</evidence>
<feature type="transmembrane region" description="Helical" evidence="1">
    <location>
        <begin position="80"/>
        <end position="99"/>
    </location>
</feature>
<keyword evidence="1" id="KW-0812">Transmembrane</keyword>
<proteinExistence type="predicted"/>
<evidence type="ECO:0000256" key="1">
    <source>
        <dbReference type="SAM" id="Phobius"/>
    </source>
</evidence>